<feature type="region of interest" description="Disordered" evidence="1">
    <location>
        <begin position="1"/>
        <end position="39"/>
    </location>
</feature>
<reference evidence="2" key="1">
    <citation type="submission" date="2022-11" db="EMBL/GenBank/DDBJ databases">
        <authorList>
            <person name="Petersen C."/>
        </authorList>
    </citation>
    <scope>NUCLEOTIDE SEQUENCE</scope>
    <source>
        <strain evidence="2">IBT 20477</strain>
    </source>
</reference>
<evidence type="ECO:0000256" key="1">
    <source>
        <dbReference type="SAM" id="MobiDB-lite"/>
    </source>
</evidence>
<evidence type="ECO:0000313" key="2">
    <source>
        <dbReference type="EMBL" id="KAJ5192111.1"/>
    </source>
</evidence>
<keyword evidence="3" id="KW-1185">Reference proteome</keyword>
<dbReference type="AlphaFoldDB" id="A0A9W9JA41"/>
<proteinExistence type="predicted"/>
<dbReference type="EMBL" id="JAPQKQ010000006">
    <property type="protein sequence ID" value="KAJ5192111.1"/>
    <property type="molecule type" value="Genomic_DNA"/>
</dbReference>
<name>A0A9W9JA41_9EURO</name>
<evidence type="ECO:0000313" key="3">
    <source>
        <dbReference type="Proteomes" id="UP001150942"/>
    </source>
</evidence>
<organism evidence="2 3">
    <name type="scientific">Penicillium cf. viridicatum</name>
    <dbReference type="NCBI Taxonomy" id="2972119"/>
    <lineage>
        <taxon>Eukaryota</taxon>
        <taxon>Fungi</taxon>
        <taxon>Dikarya</taxon>
        <taxon>Ascomycota</taxon>
        <taxon>Pezizomycotina</taxon>
        <taxon>Eurotiomycetes</taxon>
        <taxon>Eurotiomycetidae</taxon>
        <taxon>Eurotiales</taxon>
        <taxon>Aspergillaceae</taxon>
        <taxon>Penicillium</taxon>
    </lineage>
</organism>
<gene>
    <name evidence="2" type="ORF">N7449_008253</name>
</gene>
<feature type="region of interest" description="Disordered" evidence="1">
    <location>
        <begin position="61"/>
        <end position="85"/>
    </location>
</feature>
<reference evidence="2" key="2">
    <citation type="journal article" date="2023" name="IMA Fungus">
        <title>Comparative genomic study of the Penicillium genus elucidates a diverse pangenome and 15 lateral gene transfer events.</title>
        <authorList>
            <person name="Petersen C."/>
            <person name="Sorensen T."/>
            <person name="Nielsen M.R."/>
            <person name="Sondergaard T.E."/>
            <person name="Sorensen J.L."/>
            <person name="Fitzpatrick D.A."/>
            <person name="Frisvad J.C."/>
            <person name="Nielsen K.L."/>
        </authorList>
    </citation>
    <scope>NUCLEOTIDE SEQUENCE</scope>
    <source>
        <strain evidence="2">IBT 20477</strain>
    </source>
</reference>
<accession>A0A9W9JA41</accession>
<feature type="compositionally biased region" description="Polar residues" evidence="1">
    <location>
        <begin position="12"/>
        <end position="21"/>
    </location>
</feature>
<dbReference type="Proteomes" id="UP001150942">
    <property type="component" value="Unassembled WGS sequence"/>
</dbReference>
<comment type="caution">
    <text evidence="2">The sequence shown here is derived from an EMBL/GenBank/DDBJ whole genome shotgun (WGS) entry which is preliminary data.</text>
</comment>
<feature type="compositionally biased region" description="Basic residues" evidence="1">
    <location>
        <begin position="22"/>
        <end position="32"/>
    </location>
</feature>
<sequence length="154" mass="15555">MSEKDKTPATVGPTTPSNSQKVTKRQRPRGGKKIREAPKALLAAMEAGSVAGIIEASAHPALSQPAPSVPAPAAEQVAPPAPAASPSAPIKLNTFGSTGVAAPAVGLAHQITIASLVPKLKLSDTEVESLAGYLPHVIAGFIQGRRLARGHGGL</sequence>
<protein>
    <submittedName>
        <fullName evidence="2">Uncharacterized protein</fullName>
    </submittedName>
</protein>
<dbReference type="OrthoDB" id="4367476at2759"/>